<evidence type="ECO:0000313" key="2">
    <source>
        <dbReference type="Proteomes" id="UP001056120"/>
    </source>
</evidence>
<accession>A0ACB9BSF2</accession>
<dbReference type="Proteomes" id="UP001056120">
    <property type="component" value="Linkage Group LG22"/>
</dbReference>
<dbReference type="EMBL" id="CM042039">
    <property type="protein sequence ID" value="KAI3724868.1"/>
    <property type="molecule type" value="Genomic_DNA"/>
</dbReference>
<name>A0ACB9BSF2_9ASTR</name>
<organism evidence="1 2">
    <name type="scientific">Smallanthus sonchifolius</name>
    <dbReference type="NCBI Taxonomy" id="185202"/>
    <lineage>
        <taxon>Eukaryota</taxon>
        <taxon>Viridiplantae</taxon>
        <taxon>Streptophyta</taxon>
        <taxon>Embryophyta</taxon>
        <taxon>Tracheophyta</taxon>
        <taxon>Spermatophyta</taxon>
        <taxon>Magnoliopsida</taxon>
        <taxon>eudicotyledons</taxon>
        <taxon>Gunneridae</taxon>
        <taxon>Pentapetalae</taxon>
        <taxon>asterids</taxon>
        <taxon>campanulids</taxon>
        <taxon>Asterales</taxon>
        <taxon>Asteraceae</taxon>
        <taxon>Asteroideae</taxon>
        <taxon>Heliantheae alliance</taxon>
        <taxon>Millerieae</taxon>
        <taxon>Smallanthus</taxon>
    </lineage>
</organism>
<reference evidence="1 2" key="2">
    <citation type="journal article" date="2022" name="Mol. Ecol. Resour.">
        <title>The genomes of chicory, endive, great burdock and yacon provide insights into Asteraceae paleo-polyploidization history and plant inulin production.</title>
        <authorList>
            <person name="Fan W."/>
            <person name="Wang S."/>
            <person name="Wang H."/>
            <person name="Wang A."/>
            <person name="Jiang F."/>
            <person name="Liu H."/>
            <person name="Zhao H."/>
            <person name="Xu D."/>
            <person name="Zhang Y."/>
        </authorList>
    </citation>
    <scope>NUCLEOTIDE SEQUENCE [LARGE SCALE GENOMIC DNA]</scope>
    <source>
        <strain evidence="2">cv. Yunnan</strain>
        <tissue evidence="1">Leaves</tissue>
    </source>
</reference>
<keyword evidence="2" id="KW-1185">Reference proteome</keyword>
<gene>
    <name evidence="1" type="ORF">L1987_64635</name>
</gene>
<proteinExistence type="predicted"/>
<reference evidence="2" key="1">
    <citation type="journal article" date="2022" name="Mol. Ecol. Resour.">
        <title>The genomes of chicory, endive, great burdock and yacon provide insights into Asteraceae palaeo-polyploidization history and plant inulin production.</title>
        <authorList>
            <person name="Fan W."/>
            <person name="Wang S."/>
            <person name="Wang H."/>
            <person name="Wang A."/>
            <person name="Jiang F."/>
            <person name="Liu H."/>
            <person name="Zhao H."/>
            <person name="Xu D."/>
            <person name="Zhang Y."/>
        </authorList>
    </citation>
    <scope>NUCLEOTIDE SEQUENCE [LARGE SCALE GENOMIC DNA]</scope>
    <source>
        <strain evidence="2">cv. Yunnan</strain>
    </source>
</reference>
<comment type="caution">
    <text evidence="1">The sequence shown here is derived from an EMBL/GenBank/DDBJ whole genome shotgun (WGS) entry which is preliminary data.</text>
</comment>
<evidence type="ECO:0000313" key="1">
    <source>
        <dbReference type="EMBL" id="KAI3724868.1"/>
    </source>
</evidence>
<protein>
    <submittedName>
        <fullName evidence="1">Uncharacterized protein</fullName>
    </submittedName>
</protein>
<sequence>MNYVLVLMTFIIVLFYIQFLPAASSTSDMHLHGKDYNNNITTTTSAMKPQELHKGPSCTSRDLSIGQTTQSQHGIPVYTVQIVNTCLSNCELSNIHFHCGAFASARLVNPRVFKRLSYDDCLVNNGQPLKPGQAIIFSYSNTFKYPISFKYATFC</sequence>